<name>A0A828Z527_9LEPT</name>
<proteinExistence type="predicted"/>
<dbReference type="EMBL" id="AFLV02000038">
    <property type="protein sequence ID" value="EKR64734.1"/>
    <property type="molecule type" value="Genomic_DNA"/>
</dbReference>
<evidence type="ECO:0000313" key="2">
    <source>
        <dbReference type="Proteomes" id="UP000001338"/>
    </source>
</evidence>
<dbReference type="Proteomes" id="UP000001338">
    <property type="component" value="Unassembled WGS sequence"/>
</dbReference>
<reference evidence="1 2" key="1">
    <citation type="submission" date="2012-10" db="EMBL/GenBank/DDBJ databases">
        <authorList>
            <person name="Harkins D.M."/>
            <person name="Durkin A.S."/>
            <person name="Brinkac L.M."/>
            <person name="Haft D.H."/>
            <person name="Selengut J.D."/>
            <person name="Sanka R."/>
            <person name="DePew J."/>
            <person name="Purushe J."/>
            <person name="Whelen A.C."/>
            <person name="Vinetz J.M."/>
            <person name="Sutton G.G."/>
            <person name="Nierman W.C."/>
            <person name="Fouts D.E."/>
        </authorList>
    </citation>
    <scope>NUCLEOTIDE SEQUENCE [LARGE SCALE GENOMIC DNA]</scope>
    <source>
        <strain evidence="1 2">2006001853</strain>
    </source>
</reference>
<accession>A0A828Z527</accession>
<comment type="caution">
    <text evidence="1">The sequence shown here is derived from an EMBL/GenBank/DDBJ whole genome shotgun (WGS) entry which is preliminary data.</text>
</comment>
<protein>
    <submittedName>
        <fullName evidence="1">Uncharacterized protein</fullName>
    </submittedName>
</protein>
<organism evidence="1 2">
    <name type="scientific">Leptospira weilii str. 2006001853</name>
    <dbReference type="NCBI Taxonomy" id="1001589"/>
    <lineage>
        <taxon>Bacteria</taxon>
        <taxon>Pseudomonadati</taxon>
        <taxon>Spirochaetota</taxon>
        <taxon>Spirochaetia</taxon>
        <taxon>Leptospirales</taxon>
        <taxon>Leptospiraceae</taxon>
        <taxon>Leptospira</taxon>
    </lineage>
</organism>
<dbReference type="AlphaFoldDB" id="A0A828Z527"/>
<sequence>MHPIHVLKIEETISPAYHTSELVNGKNDLKTFSITAYHFPKLRFKNEMSVFEKFETIRRAYLT</sequence>
<evidence type="ECO:0000313" key="1">
    <source>
        <dbReference type="EMBL" id="EKR64734.1"/>
    </source>
</evidence>
<gene>
    <name evidence="1" type="ORF">LEP1GSC036_3306</name>
</gene>